<comment type="similarity">
    <text evidence="1">Belongs to the Gfa family.</text>
</comment>
<sequence>MNGRCLCGEVEFKISGDLPHLYQCHCSLCRKLSGSSSDTATFLDCAQFAWVKGESLVNSYVTETGYRSDFCSKCGSTVPHLMANQKQYWIPAGLLDQAKDSEVVAHLFVDGKASWDCVCDSGAQYDTMPDMETLNRVLQRVLR</sequence>
<evidence type="ECO:0000259" key="5">
    <source>
        <dbReference type="PROSITE" id="PS51891"/>
    </source>
</evidence>
<protein>
    <submittedName>
        <fullName evidence="6">Aldehyde-activating protein</fullName>
    </submittedName>
</protein>
<evidence type="ECO:0000256" key="4">
    <source>
        <dbReference type="ARBA" id="ARBA00023239"/>
    </source>
</evidence>
<dbReference type="RefSeq" id="WP_160793118.1">
    <property type="nucleotide sequence ID" value="NZ_WRPA01000001.1"/>
</dbReference>
<dbReference type="Proteomes" id="UP000474778">
    <property type="component" value="Unassembled WGS sequence"/>
</dbReference>
<accession>A0A6L7HS84</accession>
<keyword evidence="7" id="KW-1185">Reference proteome</keyword>
<dbReference type="SUPFAM" id="SSF51316">
    <property type="entry name" value="Mss4-like"/>
    <property type="match status" value="1"/>
</dbReference>
<keyword evidence="2" id="KW-0479">Metal-binding</keyword>
<evidence type="ECO:0000313" key="7">
    <source>
        <dbReference type="Proteomes" id="UP000474778"/>
    </source>
</evidence>
<evidence type="ECO:0000256" key="2">
    <source>
        <dbReference type="ARBA" id="ARBA00022723"/>
    </source>
</evidence>
<dbReference type="PROSITE" id="PS51891">
    <property type="entry name" value="CENP_V_GFA"/>
    <property type="match status" value="1"/>
</dbReference>
<dbReference type="PANTHER" id="PTHR33337:SF40">
    <property type="entry name" value="CENP-V_GFA DOMAIN-CONTAINING PROTEIN-RELATED"/>
    <property type="match status" value="1"/>
</dbReference>
<evidence type="ECO:0000313" key="6">
    <source>
        <dbReference type="EMBL" id="MXR67092.1"/>
    </source>
</evidence>
<dbReference type="InterPro" id="IPR006913">
    <property type="entry name" value="CENP-V/GFA"/>
</dbReference>
<comment type="caution">
    <text evidence="6">The sequence shown here is derived from an EMBL/GenBank/DDBJ whole genome shotgun (WGS) entry which is preliminary data.</text>
</comment>
<keyword evidence="4" id="KW-0456">Lyase</keyword>
<dbReference type="AlphaFoldDB" id="A0A6L7HS84"/>
<keyword evidence="3" id="KW-0862">Zinc</keyword>
<dbReference type="GO" id="GO:0016846">
    <property type="term" value="F:carbon-sulfur lyase activity"/>
    <property type="evidence" value="ECO:0007669"/>
    <property type="project" value="InterPro"/>
</dbReference>
<dbReference type="EMBL" id="WRPA01000001">
    <property type="protein sequence ID" value="MXR67092.1"/>
    <property type="molecule type" value="Genomic_DNA"/>
</dbReference>
<dbReference type="Gene3D" id="3.90.1590.10">
    <property type="entry name" value="glutathione-dependent formaldehyde- activating enzyme (gfa)"/>
    <property type="match status" value="1"/>
</dbReference>
<dbReference type="GO" id="GO:0046872">
    <property type="term" value="F:metal ion binding"/>
    <property type="evidence" value="ECO:0007669"/>
    <property type="project" value="UniProtKB-KW"/>
</dbReference>
<proteinExistence type="inferred from homology"/>
<gene>
    <name evidence="6" type="ORF">GNT65_00100</name>
</gene>
<evidence type="ECO:0000256" key="3">
    <source>
        <dbReference type="ARBA" id="ARBA00022833"/>
    </source>
</evidence>
<feature type="domain" description="CENP-V/GFA" evidence="5">
    <location>
        <begin position="1"/>
        <end position="116"/>
    </location>
</feature>
<dbReference type="Pfam" id="PF04828">
    <property type="entry name" value="GFA"/>
    <property type="match status" value="1"/>
</dbReference>
<reference evidence="6 7" key="1">
    <citation type="submission" date="2019-12" db="EMBL/GenBank/DDBJ databases">
        <title>Shewanella insulae sp. nov., isolated from a tidal flat.</title>
        <authorList>
            <person name="Yoon J.-H."/>
        </authorList>
    </citation>
    <scope>NUCLEOTIDE SEQUENCE [LARGE SCALE GENOMIC DNA]</scope>
    <source>
        <strain evidence="6 7">JBTF-M18</strain>
    </source>
</reference>
<name>A0A6L7HS84_9GAMM</name>
<organism evidence="6 7">
    <name type="scientific">Shewanella insulae</name>
    <dbReference type="NCBI Taxonomy" id="2681496"/>
    <lineage>
        <taxon>Bacteria</taxon>
        <taxon>Pseudomonadati</taxon>
        <taxon>Pseudomonadota</taxon>
        <taxon>Gammaproteobacteria</taxon>
        <taxon>Alteromonadales</taxon>
        <taxon>Shewanellaceae</taxon>
        <taxon>Shewanella</taxon>
    </lineage>
</organism>
<dbReference type="InterPro" id="IPR011057">
    <property type="entry name" value="Mss4-like_sf"/>
</dbReference>
<dbReference type="PANTHER" id="PTHR33337">
    <property type="entry name" value="GFA DOMAIN-CONTAINING PROTEIN"/>
    <property type="match status" value="1"/>
</dbReference>
<evidence type="ECO:0000256" key="1">
    <source>
        <dbReference type="ARBA" id="ARBA00005495"/>
    </source>
</evidence>